<feature type="region of interest" description="Disordered" evidence="2">
    <location>
        <begin position="1459"/>
        <end position="1485"/>
    </location>
</feature>
<protein>
    <recommendedName>
        <fullName evidence="7">NACHT domain-containing protein</fullName>
    </recommendedName>
</protein>
<accession>A0A8H6FC00</accession>
<evidence type="ECO:0000256" key="1">
    <source>
        <dbReference type="ARBA" id="ARBA00022737"/>
    </source>
</evidence>
<comment type="caution">
    <text evidence="5">The sequence shown here is derived from an EMBL/GenBank/DDBJ whole genome shotgun (WGS) entry which is preliminary data.</text>
</comment>
<dbReference type="PANTHER" id="PTHR10039">
    <property type="entry name" value="AMELOGENIN"/>
    <property type="match status" value="1"/>
</dbReference>
<reference evidence="5 6" key="1">
    <citation type="journal article" date="2020" name="Genomics">
        <title>Complete, high-quality genomes from long-read metagenomic sequencing of two wolf lichen thalli reveals enigmatic genome architecture.</title>
        <authorList>
            <person name="McKenzie S.K."/>
            <person name="Walston R.F."/>
            <person name="Allen J.L."/>
        </authorList>
    </citation>
    <scope>NUCLEOTIDE SEQUENCE [LARGE SCALE GENOMIC DNA]</scope>
    <source>
        <strain evidence="5">WasteWater1</strain>
    </source>
</reference>
<evidence type="ECO:0000259" key="4">
    <source>
        <dbReference type="Pfam" id="PF24883"/>
    </source>
</evidence>
<dbReference type="RefSeq" id="XP_037151907.1">
    <property type="nucleotide sequence ID" value="XM_037291545.1"/>
</dbReference>
<dbReference type="EMBL" id="JACCJB010000011">
    <property type="protein sequence ID" value="KAF6222561.1"/>
    <property type="molecule type" value="Genomic_DNA"/>
</dbReference>
<evidence type="ECO:0000256" key="2">
    <source>
        <dbReference type="SAM" id="MobiDB-lite"/>
    </source>
</evidence>
<feature type="compositionally biased region" description="Low complexity" evidence="2">
    <location>
        <begin position="1077"/>
        <end position="1099"/>
    </location>
</feature>
<dbReference type="PANTHER" id="PTHR10039:SF14">
    <property type="entry name" value="NACHT DOMAIN-CONTAINING PROTEIN"/>
    <property type="match status" value="1"/>
</dbReference>
<dbReference type="InterPro" id="IPR056125">
    <property type="entry name" value="DUF7708"/>
</dbReference>
<evidence type="ECO:0000259" key="3">
    <source>
        <dbReference type="Pfam" id="PF24809"/>
    </source>
</evidence>
<feature type="domain" description="DUF7708" evidence="3">
    <location>
        <begin position="94"/>
        <end position="229"/>
    </location>
</feature>
<dbReference type="Pfam" id="PF24883">
    <property type="entry name" value="NPHP3_N"/>
    <property type="match status" value="1"/>
</dbReference>
<dbReference type="Pfam" id="PF24809">
    <property type="entry name" value="DUF7708"/>
    <property type="match status" value="1"/>
</dbReference>
<keyword evidence="1" id="KW-0677">Repeat</keyword>
<proteinExistence type="predicted"/>
<sequence length="1545" mass="175493">MGATKELRYPAHFLEEAIDYTNQSNGRTPSGFEHAFYEYIRNLPEKKSKRSILARLDLNNPPTPEDIQESLRQIETRHAQKPSIKIMKRVLGPVVAVLKDYYGVVDTLSQADPTPGCVLWGVLKVAIDGLSRFIDLIDKIKAEVLSLSAQLRRLTLYDELYGQSLDMQELLFSSYKNVFRFWSRVDKECSRCGLNALLRASTSFSIKKLQDIVDDLKEDADQIDKVAAIIEGQYAGTERMEASLERCENRKERDDGSAWRRQMQSDRIRSWLGGQTINESTLHRHRNNLDVNRHATGSPTCEWLFEDSHFQDWVKGTSSKPILWLFAGPGSGKSVLCSHAIEYVRNLGDTQAQCLHFYEFDNEHTAIVTARNLATQLFERYWLLNQDVPEDLQITSQKSSADLINVFEFMRILVGKLPKVYIFLDGLDEECTVARWKEASKIVEFVNLLAETSAKTVRVWYSSQDRPIIRQYLESHLVLNVKEQIRVAVDEHISLKVPGICNPEVDQDTRTWILSELKQRADGNFLWATLMLKTIENEVSSFDEMELFIKEGLPKDLDAYYRRIIARYEKRERELASKIFSLITFARRRLRLTELREAIGIISSENPRSLQNRNIPWRQAVEKIFAPLIETQSDPENQGERFCFLFHSTVRDFLIRNQSIFQQESPSPTIHSISELTIANACLLYLSQNKYAQLLTRDAGQWLTTFKDNIKDHHLVTYSAKYWDKHFDHVEETPELRQKIEDFLTSSNFQSTIQLQSLFVQGHFDLYTTSCCSPNHKFTKRVFPKWFASHDSDGYSQFAKNYRSYISEWHNLLDCANCEEPRCYPHSAVKQLAGELDRCLWGALGPRNFLSRNSGRYTSFMLCDEGDGGSGKMPYHEAISQNGSKLVVFQPSGEPADAADFTFHHKTWNLPDREVPALLEVNTTISASLDQKRWADADLKSISFTPDLHFLRIGSQMFSVNSGGEYHAIDGLDIVFEHPNACFEDITSRDSLLIVASRRKMPASTEPRGRAAAKADQPTVKALESTGNPLTDKSFGKDLSATQCRHCSREPSKSNHASDTSPAKGKDSSEKEENDSDSSNSSEEISEWNSAEESWSEGSTEIDGLGNPLTSSDESSSNSSEADVDTDEESETPKDDAASDTAVNSYGQLYDESDSDGGDVDFDCGSEEESYDGDYESDWSSDNNQEEDLHFDSDDEERLVRRMAYSRQDRKRDAKVQQGVLTVYDLATAPPTQIFTFTHQLPVMLYDSPPAIHPKKPLVVWPLYGGDVLFADFEGKSYFIRRARTTTRKTRHVFMKFHFSPCCKYLHIASLEAQQMKQSRSEIKAGTKPHLALSAFISTHRLSTRKTTRSPPTLIHRVKTVLGSTTSLCPTRMPVEVTWAEKEVYLSSSSDSNQLTVVRVDLFPPAPDVPTAEYNAVSVPRLPILLPESARSRSVHYYPPQPNTTHALIIIGSWACNPDTDDDKNNTTPEDAPNEHDTIQGLPDTVSPPIGFYVDVEKDLGGWGASNAEEVIDKDKDKGQLKQKMEIFAGEDDCDLEHYFFTRRR</sequence>
<dbReference type="GeneID" id="59329025"/>
<feature type="domain" description="Nephrocystin 3-like N-terminal" evidence="4">
    <location>
        <begin position="300"/>
        <end position="463"/>
    </location>
</feature>
<dbReference type="InterPro" id="IPR027417">
    <property type="entry name" value="P-loop_NTPase"/>
</dbReference>
<organism evidence="5 6">
    <name type="scientific">Letharia lupina</name>
    <dbReference type="NCBI Taxonomy" id="560253"/>
    <lineage>
        <taxon>Eukaryota</taxon>
        <taxon>Fungi</taxon>
        <taxon>Dikarya</taxon>
        <taxon>Ascomycota</taxon>
        <taxon>Pezizomycotina</taxon>
        <taxon>Lecanoromycetes</taxon>
        <taxon>OSLEUM clade</taxon>
        <taxon>Lecanoromycetidae</taxon>
        <taxon>Lecanorales</taxon>
        <taxon>Lecanorineae</taxon>
        <taxon>Parmeliaceae</taxon>
        <taxon>Letharia</taxon>
    </lineage>
</organism>
<evidence type="ECO:0008006" key="7">
    <source>
        <dbReference type="Google" id="ProtNLM"/>
    </source>
</evidence>
<keyword evidence="6" id="KW-1185">Reference proteome</keyword>
<feature type="compositionally biased region" description="Low complexity" evidence="2">
    <location>
        <begin position="1111"/>
        <end position="1121"/>
    </location>
</feature>
<name>A0A8H6FC00_9LECA</name>
<gene>
    <name evidence="5" type="ORF">HO133_000606</name>
</gene>
<evidence type="ECO:0000313" key="6">
    <source>
        <dbReference type="Proteomes" id="UP000593566"/>
    </source>
</evidence>
<dbReference type="InterPro" id="IPR056884">
    <property type="entry name" value="NPHP3-like_N"/>
</dbReference>
<dbReference type="Proteomes" id="UP000593566">
    <property type="component" value="Unassembled WGS sequence"/>
</dbReference>
<feature type="region of interest" description="Disordered" evidence="2">
    <location>
        <begin position="1000"/>
        <end position="1193"/>
    </location>
</feature>
<feature type="compositionally biased region" description="Acidic residues" evidence="2">
    <location>
        <begin position="1151"/>
        <end position="1179"/>
    </location>
</feature>
<evidence type="ECO:0000313" key="5">
    <source>
        <dbReference type="EMBL" id="KAF6222561.1"/>
    </source>
</evidence>
<dbReference type="Gene3D" id="3.40.50.300">
    <property type="entry name" value="P-loop containing nucleotide triphosphate hydrolases"/>
    <property type="match status" value="1"/>
</dbReference>